<keyword evidence="3 6" id="KW-0378">Hydrolase</keyword>
<organism evidence="6 7">
    <name type="scientific">Clostridium cellulovorans (strain ATCC 35296 / DSM 3052 / OCM 3 / 743B)</name>
    <dbReference type="NCBI Taxonomy" id="573061"/>
    <lineage>
        <taxon>Bacteria</taxon>
        <taxon>Bacillati</taxon>
        <taxon>Bacillota</taxon>
        <taxon>Clostridia</taxon>
        <taxon>Eubacteriales</taxon>
        <taxon>Clostridiaceae</taxon>
        <taxon>Clostridium</taxon>
    </lineage>
</organism>
<dbReference type="Pfam" id="PF13365">
    <property type="entry name" value="Trypsin_2"/>
    <property type="match status" value="1"/>
</dbReference>
<dbReference type="GO" id="GO:0004252">
    <property type="term" value="F:serine-type endopeptidase activity"/>
    <property type="evidence" value="ECO:0007669"/>
    <property type="project" value="InterPro"/>
</dbReference>
<dbReference type="PRINTS" id="PR00834">
    <property type="entry name" value="PROTEASES2C"/>
</dbReference>
<evidence type="ECO:0000313" key="6">
    <source>
        <dbReference type="EMBL" id="ADL51300.1"/>
    </source>
</evidence>
<evidence type="ECO:0000256" key="1">
    <source>
        <dbReference type="ARBA" id="ARBA00010541"/>
    </source>
</evidence>
<proteinExistence type="inferred from homology"/>
<dbReference type="InterPro" id="IPR001478">
    <property type="entry name" value="PDZ"/>
</dbReference>
<dbReference type="SUPFAM" id="SSF50494">
    <property type="entry name" value="Trypsin-like serine proteases"/>
    <property type="match status" value="1"/>
</dbReference>
<dbReference type="PANTHER" id="PTHR22939:SF129">
    <property type="entry name" value="SERINE PROTEASE HTRA2, MITOCHONDRIAL"/>
    <property type="match status" value="1"/>
</dbReference>
<dbReference type="STRING" id="573061.Clocel_1552"/>
<name>D9SWT9_CLOC7</name>
<dbReference type="InterPro" id="IPR009003">
    <property type="entry name" value="Peptidase_S1_PA"/>
</dbReference>
<dbReference type="EC" id="3.4.21.108" evidence="6"/>
<reference evidence="6 7" key="1">
    <citation type="submission" date="2010-08" db="EMBL/GenBank/DDBJ databases">
        <title>Complete sequence of Clostridium cellulovorans 743B.</title>
        <authorList>
            <consortium name="US DOE Joint Genome Institute"/>
            <person name="Lucas S."/>
            <person name="Copeland A."/>
            <person name="Lapidus A."/>
            <person name="Cheng J.-F."/>
            <person name="Bruce D."/>
            <person name="Goodwin L."/>
            <person name="Pitluck S."/>
            <person name="Chertkov O."/>
            <person name="Detter J.C."/>
            <person name="Han C."/>
            <person name="Tapia R."/>
            <person name="Land M."/>
            <person name="Hauser L."/>
            <person name="Chang Y.-J."/>
            <person name="Jeffries C."/>
            <person name="Kyrpides N."/>
            <person name="Ivanova N."/>
            <person name="Mikhailova N."/>
            <person name="Hemme C.L."/>
            <person name="Woyke T."/>
        </authorList>
    </citation>
    <scope>NUCLEOTIDE SEQUENCE [LARGE SCALE GENOMIC DNA]</scope>
    <source>
        <strain evidence="7">ATCC 35296 / DSM 3052 / OCM 3 / 743B</strain>
    </source>
</reference>
<dbReference type="SUPFAM" id="SSF50156">
    <property type="entry name" value="PDZ domain-like"/>
    <property type="match status" value="1"/>
</dbReference>
<keyword evidence="4" id="KW-0812">Transmembrane</keyword>
<evidence type="ECO:0000256" key="3">
    <source>
        <dbReference type="ARBA" id="ARBA00022801"/>
    </source>
</evidence>
<dbReference type="EMBL" id="CP002160">
    <property type="protein sequence ID" value="ADL51300.1"/>
    <property type="molecule type" value="Genomic_DNA"/>
</dbReference>
<sequence length="390" mass="40954">MYREDFSNDNLNENKDGIEKENSIVTTKYTEIKPSKTKKKQGIGKVMAGIAGVLVLSLISGGIGAAVTYNMSASSTKSQTTEANNLYQTLSSTSDKPLVVTEVVKNAENGVVAITAKVKSARTGVGEAAGSGFIFSEEGYILTNYHVIAGSNDIIIQFKDGNTANAKVINFDEELDLAVIKVTDDISMPAVLNLGNSSLVVTGESVVAIGSPLGSEFIGSVTSGIISSAQRQLETETGVHNFLQTNAAINPGNSGGPLLNMKGEVIGINSAKITGGVEGIGFAIPIDTAKEKIGDLLKPIVTLGIEPRDITEEMSKQYDLNVGVYIVRVSNGSAAQEAGLRNGDIIIKADGKKVKTSEALKAALDKHKSGDTMKLTIIRDGEETTVSVQL</sequence>
<keyword evidence="4" id="KW-1133">Transmembrane helix</keyword>
<dbReference type="Pfam" id="PF13180">
    <property type="entry name" value="PDZ_2"/>
    <property type="match status" value="1"/>
</dbReference>
<dbReference type="Proteomes" id="UP000002730">
    <property type="component" value="Chromosome"/>
</dbReference>
<dbReference type="GO" id="GO:0006508">
    <property type="term" value="P:proteolysis"/>
    <property type="evidence" value="ECO:0007669"/>
    <property type="project" value="UniProtKB-KW"/>
</dbReference>
<protein>
    <submittedName>
        <fullName evidence="6">HtrA2 peptidase</fullName>
        <ecNumber evidence="6">3.4.21.108</ecNumber>
    </submittedName>
</protein>
<dbReference type="PANTHER" id="PTHR22939">
    <property type="entry name" value="SERINE PROTEASE FAMILY S1C HTRA-RELATED"/>
    <property type="match status" value="1"/>
</dbReference>
<keyword evidence="4" id="KW-0472">Membrane</keyword>
<dbReference type="PROSITE" id="PS50106">
    <property type="entry name" value="PDZ"/>
    <property type="match status" value="1"/>
</dbReference>
<evidence type="ECO:0000256" key="2">
    <source>
        <dbReference type="ARBA" id="ARBA00022670"/>
    </source>
</evidence>
<feature type="transmembrane region" description="Helical" evidence="4">
    <location>
        <begin position="46"/>
        <end position="69"/>
    </location>
</feature>
<dbReference type="SMART" id="SM00228">
    <property type="entry name" value="PDZ"/>
    <property type="match status" value="1"/>
</dbReference>
<dbReference type="Gene3D" id="2.30.42.10">
    <property type="match status" value="1"/>
</dbReference>
<keyword evidence="7" id="KW-1185">Reference proteome</keyword>
<dbReference type="KEGG" id="ccb:Clocel_1552"/>
<keyword evidence="2" id="KW-0645">Protease</keyword>
<evidence type="ECO:0000259" key="5">
    <source>
        <dbReference type="PROSITE" id="PS50106"/>
    </source>
</evidence>
<gene>
    <name evidence="6" type="ordered locus">Clocel_1552</name>
</gene>
<dbReference type="HOGENOM" id="CLU_020120_0_0_9"/>
<accession>D9SWT9</accession>
<dbReference type="InterPro" id="IPR036034">
    <property type="entry name" value="PDZ_sf"/>
</dbReference>
<feature type="domain" description="PDZ" evidence="5">
    <location>
        <begin position="285"/>
        <end position="381"/>
    </location>
</feature>
<dbReference type="AlphaFoldDB" id="D9SWT9"/>
<dbReference type="eggNOG" id="COG0265">
    <property type="taxonomic scope" value="Bacteria"/>
</dbReference>
<dbReference type="InterPro" id="IPR001940">
    <property type="entry name" value="Peptidase_S1C"/>
</dbReference>
<evidence type="ECO:0000313" key="7">
    <source>
        <dbReference type="Proteomes" id="UP000002730"/>
    </source>
</evidence>
<dbReference type="Gene3D" id="2.40.10.120">
    <property type="match status" value="1"/>
</dbReference>
<dbReference type="RefSeq" id="WP_010077493.1">
    <property type="nucleotide sequence ID" value="NC_014393.1"/>
</dbReference>
<evidence type="ECO:0000256" key="4">
    <source>
        <dbReference type="SAM" id="Phobius"/>
    </source>
</evidence>
<comment type="similarity">
    <text evidence="1">Belongs to the peptidase S1C family.</text>
</comment>
<dbReference type="OrthoDB" id="9758917at2"/>